<proteinExistence type="inferred from homology"/>
<keyword evidence="5" id="KW-1185">Reference proteome</keyword>
<feature type="chain" id="PRO_5046038291" evidence="3">
    <location>
        <begin position="24"/>
        <end position="124"/>
    </location>
</feature>
<dbReference type="Proteomes" id="UP001224083">
    <property type="component" value="Unassembled WGS sequence"/>
</dbReference>
<accession>A0ABT9KGF9</accession>
<evidence type="ECO:0000313" key="5">
    <source>
        <dbReference type="Proteomes" id="UP001224083"/>
    </source>
</evidence>
<comment type="caution">
    <text evidence="4">The sequence shown here is derived from an EMBL/GenBank/DDBJ whole genome shotgun (WGS) entry which is preliminary data.</text>
</comment>
<sequence>MYKLLKLLSITLIGFSVATVSQANVRAEMNQMKTVAASLTNAKDITEFQASAKVLREIAQQSSEKKPSSISNDADFKGYQEGMKEFISALDEADKLAQEGNLDAAKTAAKKLFDIRNIYHKKYK</sequence>
<dbReference type="PIRSF" id="PIRSF000029">
    <property type="entry name" value="Cytochrome_b562"/>
    <property type="match status" value="1"/>
</dbReference>
<protein>
    <submittedName>
        <fullName evidence="4">Cytochrome b562</fullName>
    </submittedName>
</protein>
<evidence type="ECO:0000256" key="1">
    <source>
        <dbReference type="ARBA" id="ARBA00005523"/>
    </source>
</evidence>
<organism evidence="4 5">
    <name type="scientific">Bisgaard Taxon 45</name>
    <dbReference type="NCBI Taxonomy" id="304289"/>
    <lineage>
        <taxon>Bacteria</taxon>
        <taxon>Pseudomonadati</taxon>
        <taxon>Pseudomonadota</taxon>
        <taxon>Gammaproteobacteria</taxon>
        <taxon>Pasteurellales</taxon>
        <taxon>Pasteurellaceae</taxon>
    </lineage>
</organism>
<comment type="similarity">
    <text evidence="1">Belongs to the cytochrome b562 family.</text>
</comment>
<feature type="signal peptide" evidence="3">
    <location>
        <begin position="1"/>
        <end position="23"/>
    </location>
</feature>
<evidence type="ECO:0000313" key="4">
    <source>
        <dbReference type="EMBL" id="MDP9501149.1"/>
    </source>
</evidence>
<dbReference type="SUPFAM" id="SSF47175">
    <property type="entry name" value="Cytochromes"/>
    <property type="match status" value="1"/>
</dbReference>
<dbReference type="Gene3D" id="1.20.120.10">
    <property type="entry name" value="Cytochrome c/b562"/>
    <property type="match status" value="1"/>
</dbReference>
<gene>
    <name evidence="4" type="ORF">O7M46_09285</name>
</gene>
<reference evidence="4 5" key="1">
    <citation type="submission" date="2022-12" db="EMBL/GenBank/DDBJ databases">
        <title>Genome sequence of Pasteurellaceae Bisgaard Taxon 45.</title>
        <authorList>
            <person name="Foggin C."/>
            <person name="Rosen L.E."/>
            <person name="Henton M."/>
            <person name="Buys A."/>
            <person name="Floyd T."/>
            <person name="Turner A.D."/>
            <person name="Tarbin J."/>
            <person name="Lloyd A.S."/>
            <person name="Chaitezvi C."/>
            <person name="Ellis R.J."/>
            <person name="Roberts H.C."/>
            <person name="Dastjerdi A."/>
            <person name="Nunez A."/>
            <person name="Van Vliet A.H."/>
            <person name="Steinbach F."/>
        </authorList>
    </citation>
    <scope>NUCLEOTIDE SEQUENCE [LARGE SCALE GENOMIC DNA]</scope>
    <source>
        <strain evidence="4 5">VF20HR</strain>
    </source>
</reference>
<dbReference type="EMBL" id="JAQAHH010000009">
    <property type="protein sequence ID" value="MDP9501149.1"/>
    <property type="molecule type" value="Genomic_DNA"/>
</dbReference>
<name>A0ABT9KGF9_9PAST</name>
<keyword evidence="2 3" id="KW-0732">Signal</keyword>
<dbReference type="Pfam" id="PF07361">
    <property type="entry name" value="Cytochrom_B562"/>
    <property type="match status" value="1"/>
</dbReference>
<dbReference type="InterPro" id="IPR009155">
    <property type="entry name" value="Cyt_b562"/>
</dbReference>
<evidence type="ECO:0000256" key="2">
    <source>
        <dbReference type="ARBA" id="ARBA00022729"/>
    </source>
</evidence>
<evidence type="ECO:0000256" key="3">
    <source>
        <dbReference type="SAM" id="SignalP"/>
    </source>
</evidence>
<dbReference type="InterPro" id="IPR010980">
    <property type="entry name" value="Cyt_c/b562"/>
</dbReference>